<keyword evidence="2" id="KW-1133">Transmembrane helix</keyword>
<proteinExistence type="predicted"/>
<keyword evidence="3" id="KW-1185">Reference proteome</keyword>
<evidence type="ECO:0000256" key="1">
    <source>
        <dbReference type="SAM" id="MobiDB-lite"/>
    </source>
</evidence>
<dbReference type="Proteomes" id="UP000095280">
    <property type="component" value="Unplaced"/>
</dbReference>
<dbReference type="WBParaSite" id="maker-unitig_26947-snap-gene-0.2-mRNA-1">
    <property type="protein sequence ID" value="maker-unitig_26947-snap-gene-0.2-mRNA-1"/>
    <property type="gene ID" value="maker-unitig_26947-snap-gene-0.2"/>
</dbReference>
<evidence type="ECO:0000256" key="2">
    <source>
        <dbReference type="SAM" id="Phobius"/>
    </source>
</evidence>
<dbReference type="InterPro" id="IPR036719">
    <property type="entry name" value="Neuro-gated_channel_TM_sf"/>
</dbReference>
<name>A0A1I8FAG3_9PLAT</name>
<feature type="transmembrane region" description="Helical" evidence="2">
    <location>
        <begin position="63"/>
        <end position="83"/>
    </location>
</feature>
<keyword evidence="2" id="KW-0812">Transmembrane</keyword>
<sequence length="366" mass="41882">DLTITITSERPDTEIELIPDEAEMSGINIQTFVDQQEWRLHEHIESHPCLAVRCRAGRRPGYFYWNVFLIMVSLCESGPEFWVHRSLGGVRFLGFGNTATSAPAPRGHLAASSPPAFQFFITGLSFATFAVGADKPEAGCSSHFTLFLTSVAFKFVINQSLPKISYLTYMYVLMSLAILCIVSIWHAVVTMIQPPNLGGSAGRVNQTTRAETASLARQLADRLRECFLQAESGEPCSRHLRRMEMVEQDREGRLHQLQRAVRAGTPSSFIFWLYYDACRRRREMRKKDREYKEWLNKKKEWHKKALEIANARRTSTVLNKIQFYQMVESHGRGANRKNSVGADLARRQHHQHHHRRNHNQLTGGAR</sequence>
<feature type="transmembrane region" description="Helical" evidence="2">
    <location>
        <begin position="169"/>
        <end position="188"/>
    </location>
</feature>
<reference evidence="4" key="1">
    <citation type="submission" date="2016-11" db="UniProtKB">
        <authorList>
            <consortium name="WormBaseParasite"/>
        </authorList>
    </citation>
    <scope>IDENTIFICATION</scope>
</reference>
<feature type="compositionally biased region" description="Basic residues" evidence="1">
    <location>
        <begin position="347"/>
        <end position="358"/>
    </location>
</feature>
<dbReference type="Gene3D" id="1.20.58.390">
    <property type="entry name" value="Neurotransmitter-gated ion-channel transmembrane domain"/>
    <property type="match status" value="1"/>
</dbReference>
<dbReference type="GO" id="GO:0006811">
    <property type="term" value="P:monoatomic ion transport"/>
    <property type="evidence" value="ECO:0007669"/>
    <property type="project" value="InterPro"/>
</dbReference>
<feature type="region of interest" description="Disordered" evidence="1">
    <location>
        <begin position="329"/>
        <end position="366"/>
    </location>
</feature>
<feature type="transmembrane region" description="Helical" evidence="2">
    <location>
        <begin position="116"/>
        <end position="133"/>
    </location>
</feature>
<evidence type="ECO:0000313" key="3">
    <source>
        <dbReference type="Proteomes" id="UP000095280"/>
    </source>
</evidence>
<dbReference type="AlphaFoldDB" id="A0A1I8FAG3"/>
<accession>A0A1I8FAG3</accession>
<organism evidence="3 4">
    <name type="scientific">Macrostomum lignano</name>
    <dbReference type="NCBI Taxonomy" id="282301"/>
    <lineage>
        <taxon>Eukaryota</taxon>
        <taxon>Metazoa</taxon>
        <taxon>Spiralia</taxon>
        <taxon>Lophotrochozoa</taxon>
        <taxon>Platyhelminthes</taxon>
        <taxon>Rhabditophora</taxon>
        <taxon>Macrostomorpha</taxon>
        <taxon>Macrostomida</taxon>
        <taxon>Macrostomidae</taxon>
        <taxon>Macrostomum</taxon>
    </lineage>
</organism>
<dbReference type="GO" id="GO:0016020">
    <property type="term" value="C:membrane"/>
    <property type="evidence" value="ECO:0007669"/>
    <property type="project" value="InterPro"/>
</dbReference>
<dbReference type="InterPro" id="IPR038050">
    <property type="entry name" value="Neuro_actylchol_rec"/>
</dbReference>
<dbReference type="SUPFAM" id="SSF90112">
    <property type="entry name" value="Neurotransmitter-gated ion-channel transmembrane pore"/>
    <property type="match status" value="1"/>
</dbReference>
<feature type="transmembrane region" description="Helical" evidence="2">
    <location>
        <begin position="140"/>
        <end position="157"/>
    </location>
</feature>
<protein>
    <submittedName>
        <fullName evidence="4">Neur_chan_memb domain-containing protein</fullName>
    </submittedName>
</protein>
<keyword evidence="2" id="KW-0472">Membrane</keyword>
<evidence type="ECO:0000313" key="4">
    <source>
        <dbReference type="WBParaSite" id="maker-unitig_26947-snap-gene-0.2-mRNA-1"/>
    </source>
</evidence>